<reference evidence="4 5" key="1">
    <citation type="journal article" date="2017" name="Nature">
        <title>The Apostasia genome and the evolution of orchids.</title>
        <authorList>
            <person name="Zhang G.Q."/>
            <person name="Liu K.W."/>
            <person name="Li Z."/>
            <person name="Lohaus R."/>
            <person name="Hsiao Y.Y."/>
            <person name="Niu S.C."/>
            <person name="Wang J.Y."/>
            <person name="Lin Y.C."/>
            <person name="Xu Q."/>
            <person name="Chen L.J."/>
            <person name="Yoshida K."/>
            <person name="Fujiwara S."/>
            <person name="Wang Z.W."/>
            <person name="Zhang Y.Q."/>
            <person name="Mitsuda N."/>
            <person name="Wang M."/>
            <person name="Liu G.H."/>
            <person name="Pecoraro L."/>
            <person name="Huang H.X."/>
            <person name="Xiao X.J."/>
            <person name="Lin M."/>
            <person name="Wu X.Y."/>
            <person name="Wu W.L."/>
            <person name="Chen Y.Y."/>
            <person name="Chang S.B."/>
            <person name="Sakamoto S."/>
            <person name="Ohme-Takagi M."/>
            <person name="Yagi M."/>
            <person name="Zeng S.J."/>
            <person name="Shen C.Y."/>
            <person name="Yeh C.M."/>
            <person name="Luo Y.B."/>
            <person name="Tsai W.C."/>
            <person name="Van de Peer Y."/>
            <person name="Liu Z.J."/>
        </authorList>
    </citation>
    <scope>NUCLEOTIDE SEQUENCE [LARGE SCALE GENOMIC DNA]</scope>
    <source>
        <strain evidence="5">cv. Shenzhen</strain>
        <tissue evidence="4">Stem</tissue>
    </source>
</reference>
<dbReference type="InterPro" id="IPR027935">
    <property type="entry name" value="Di19_C"/>
</dbReference>
<feature type="domain" description="Di19 C-terminal" evidence="3">
    <location>
        <begin position="123"/>
        <end position="233"/>
    </location>
</feature>
<sequence>MDSDLWISRLIAAKRHYSLQQRQNSQSDFGIPDRLAVDEFEVEDEARSEFSCPFCCEDHDISSLCTHLEDEHSFESKVAVCPVCSVKVASDILTHITLQHGNLFKISRCRRLRRLAIPSSQALSLLGRDLRETHLQVLFGSGAYRSSNPSSSTVAADSYLSALILNIPASEAEDSSKSSFSTAYDFNNKLTTTITQSWKSSFDQSLSYEEREQKRKQATVRAKFVQKLLLSTLFGD</sequence>
<evidence type="ECO:0000259" key="3">
    <source>
        <dbReference type="Pfam" id="PF14571"/>
    </source>
</evidence>
<evidence type="ECO:0000313" key="4">
    <source>
        <dbReference type="EMBL" id="PKA59070.1"/>
    </source>
</evidence>
<dbReference type="Proteomes" id="UP000236161">
    <property type="component" value="Unassembled WGS sequence"/>
</dbReference>
<dbReference type="InterPro" id="IPR008598">
    <property type="entry name" value="Di19_Zn-bd"/>
</dbReference>
<dbReference type="AlphaFoldDB" id="A0A2I0AU51"/>
<name>A0A2I0AU51_9ASPA</name>
<keyword evidence="5" id="KW-1185">Reference proteome</keyword>
<dbReference type="EMBL" id="KZ451950">
    <property type="protein sequence ID" value="PKA59070.1"/>
    <property type="molecule type" value="Genomic_DNA"/>
</dbReference>
<evidence type="ECO:0000259" key="2">
    <source>
        <dbReference type="Pfam" id="PF05605"/>
    </source>
</evidence>
<dbReference type="InterPro" id="IPR033347">
    <property type="entry name" value="Di19"/>
</dbReference>
<protein>
    <submittedName>
        <fullName evidence="4">Protein dehydration-induced 19</fullName>
    </submittedName>
</protein>
<dbReference type="Pfam" id="PF05605">
    <property type="entry name" value="zf-Di19"/>
    <property type="match status" value="1"/>
</dbReference>
<dbReference type="STRING" id="1088818.A0A2I0AU51"/>
<accession>A0A2I0AU51</accession>
<gene>
    <name evidence="4" type="primary">DI19-1</name>
    <name evidence="4" type="ORF">AXF42_Ash001163</name>
</gene>
<feature type="domain" description="Di19 zinc-binding" evidence="2">
    <location>
        <begin position="49"/>
        <end position="101"/>
    </location>
</feature>
<evidence type="ECO:0000256" key="1">
    <source>
        <dbReference type="ARBA" id="ARBA00007109"/>
    </source>
</evidence>
<dbReference type="PANTHER" id="PTHR31875:SF6">
    <property type="entry name" value="PROTEIN DEHYDRATION-INDUCED 19"/>
    <property type="match status" value="1"/>
</dbReference>
<dbReference type="PANTHER" id="PTHR31875">
    <property type="entry name" value="PROTEIN DEHYDRATION-INDUCED 19"/>
    <property type="match status" value="1"/>
</dbReference>
<dbReference type="OrthoDB" id="7873042at2759"/>
<dbReference type="Pfam" id="PF14571">
    <property type="entry name" value="Di19_C"/>
    <property type="match status" value="1"/>
</dbReference>
<organism evidence="4 5">
    <name type="scientific">Apostasia shenzhenica</name>
    <dbReference type="NCBI Taxonomy" id="1088818"/>
    <lineage>
        <taxon>Eukaryota</taxon>
        <taxon>Viridiplantae</taxon>
        <taxon>Streptophyta</taxon>
        <taxon>Embryophyta</taxon>
        <taxon>Tracheophyta</taxon>
        <taxon>Spermatophyta</taxon>
        <taxon>Magnoliopsida</taxon>
        <taxon>Liliopsida</taxon>
        <taxon>Asparagales</taxon>
        <taxon>Orchidaceae</taxon>
        <taxon>Apostasioideae</taxon>
        <taxon>Apostasia</taxon>
    </lineage>
</organism>
<proteinExistence type="inferred from homology"/>
<comment type="similarity">
    <text evidence="1">Belongs to the Di19 family.</text>
</comment>
<evidence type="ECO:0000313" key="5">
    <source>
        <dbReference type="Proteomes" id="UP000236161"/>
    </source>
</evidence>